<comment type="caution">
    <text evidence="1">The sequence shown here is derived from an EMBL/GenBank/DDBJ whole genome shotgun (WGS) entry which is preliminary data.</text>
</comment>
<protein>
    <submittedName>
        <fullName evidence="1">Uncharacterized protein</fullName>
    </submittedName>
</protein>
<proteinExistence type="predicted"/>
<name>A0A9P8Q3W9_WICPI</name>
<dbReference type="AlphaFoldDB" id="A0A9P8Q3W9"/>
<evidence type="ECO:0000313" key="1">
    <source>
        <dbReference type="EMBL" id="KAH3682304.1"/>
    </source>
</evidence>
<dbReference type="EMBL" id="JAEUBG010003780">
    <property type="protein sequence ID" value="KAH3682304.1"/>
    <property type="molecule type" value="Genomic_DNA"/>
</dbReference>
<accession>A0A9P8Q3W9</accession>
<dbReference type="OrthoDB" id="10518584at2759"/>
<organism evidence="1 2">
    <name type="scientific">Wickerhamomyces pijperi</name>
    <name type="common">Yeast</name>
    <name type="synonym">Pichia pijperi</name>
    <dbReference type="NCBI Taxonomy" id="599730"/>
    <lineage>
        <taxon>Eukaryota</taxon>
        <taxon>Fungi</taxon>
        <taxon>Dikarya</taxon>
        <taxon>Ascomycota</taxon>
        <taxon>Saccharomycotina</taxon>
        <taxon>Saccharomycetes</taxon>
        <taxon>Phaffomycetales</taxon>
        <taxon>Wickerhamomycetaceae</taxon>
        <taxon>Wickerhamomyces</taxon>
    </lineage>
</organism>
<gene>
    <name evidence="1" type="ORF">WICPIJ_006719</name>
</gene>
<evidence type="ECO:0000313" key="2">
    <source>
        <dbReference type="Proteomes" id="UP000774326"/>
    </source>
</evidence>
<sequence length="166" mass="18351">MSLELSEPMVFDVIDTVLSKLIICLISFPVACTNWSMTFGSNLILSLKAMVIKRDFMSLAVGLLNGISKVHLSKGLIFGSDLSLQIRINGVEVVRANAARQPTPPRSPPDIPSTSSIMKQNLFPFEFLSLFPLMNPMTDVLFKIFPIPSFKSDCDLTSEAFFSRTS</sequence>
<reference evidence="1" key="1">
    <citation type="journal article" date="2021" name="Open Biol.">
        <title>Shared evolutionary footprints suggest mitochondrial oxidative damage underlies multiple complex I losses in fungi.</title>
        <authorList>
            <person name="Schikora-Tamarit M.A."/>
            <person name="Marcet-Houben M."/>
            <person name="Nosek J."/>
            <person name="Gabaldon T."/>
        </authorList>
    </citation>
    <scope>NUCLEOTIDE SEQUENCE</scope>
    <source>
        <strain evidence="1">CBS2887</strain>
    </source>
</reference>
<dbReference type="Proteomes" id="UP000774326">
    <property type="component" value="Unassembled WGS sequence"/>
</dbReference>
<keyword evidence="2" id="KW-1185">Reference proteome</keyword>
<reference evidence="1" key="2">
    <citation type="submission" date="2021-01" db="EMBL/GenBank/DDBJ databases">
        <authorList>
            <person name="Schikora-Tamarit M.A."/>
        </authorList>
    </citation>
    <scope>NUCLEOTIDE SEQUENCE</scope>
    <source>
        <strain evidence="1">CBS2887</strain>
    </source>
</reference>